<dbReference type="Pfam" id="PF00078">
    <property type="entry name" value="RVT_1"/>
    <property type="match status" value="1"/>
</dbReference>
<dbReference type="OrthoDB" id="442695at2759"/>
<dbReference type="InterPro" id="IPR036691">
    <property type="entry name" value="Endo/exonu/phosph_ase_sf"/>
</dbReference>
<evidence type="ECO:0000259" key="2">
    <source>
        <dbReference type="PROSITE" id="PS50878"/>
    </source>
</evidence>
<feature type="region of interest" description="Disordered" evidence="1">
    <location>
        <begin position="646"/>
        <end position="676"/>
    </location>
</feature>
<evidence type="ECO:0000313" key="4">
    <source>
        <dbReference type="Proteomes" id="UP000601435"/>
    </source>
</evidence>
<name>A0A812ZVP1_9DINO</name>
<dbReference type="InterPro" id="IPR000477">
    <property type="entry name" value="RT_dom"/>
</dbReference>
<sequence>MDANETFVLRGKDGLDSETGRGEMILGWLERLQLIIAEDNVGKPSYFPYNHRLQPRRLDYIALRHLPAESGDVLAQRDVASSDHEPVFVTAAVKPTRPLSSFGKNGRRHYSKVLKNLRIKAIGHRGGPERRELWKQVMRLHGQEHRTWRKQLLDRTAIGDWNAKKALAQSMRSHEWELPLTDDPQWQEKLTEHFKNIFQKQDNAVVEAKFAQVDDRLVRLCKQNTWTPFSMEELVSIRKRWKNGRACGPDMVSHEAMKAMLQHPRWGGMLLELFNDMLYTVKIPQSIERGVSILLAKTNQPGDWSETRPITLSSALLKAFSQLLLSRAGEDVMTPARLQWSRKSRQGVELLMMLRRVCRVAFDFGLEMFVAKLDIRKAFDSVYQEAMADRIEADVALKGGRPWEARAWTALLRSGKITVNFRGTTLHMDQTNGVRQGSPDSPVAFGSVVARDLDDCIRQAKSTKPTTGDPPPEDGGSYMDDTYIWSMSQAHMQKMLDLLGNTLPKKGLFLHPGKVDIISNKTPATFRVAGKEVTTKGENHIMTVLGSPMAFHLVPSNIVIAAMQTRGRKAFWTHRGELMAKDGKGADFQKDDFAYDAGTSISDLGLRYLALQCTDTEASKLHPTSPYSRYGWYAKGGRRRLDHMESTYSSKNQGDTLPPWDHQETPGSKQMVHLHP</sequence>
<evidence type="ECO:0000256" key="1">
    <source>
        <dbReference type="SAM" id="MobiDB-lite"/>
    </source>
</evidence>
<organism evidence="3 4">
    <name type="scientific">Symbiodinium necroappetens</name>
    <dbReference type="NCBI Taxonomy" id="1628268"/>
    <lineage>
        <taxon>Eukaryota</taxon>
        <taxon>Sar</taxon>
        <taxon>Alveolata</taxon>
        <taxon>Dinophyceae</taxon>
        <taxon>Suessiales</taxon>
        <taxon>Symbiodiniaceae</taxon>
        <taxon>Symbiodinium</taxon>
    </lineage>
</organism>
<keyword evidence="4" id="KW-1185">Reference proteome</keyword>
<dbReference type="PROSITE" id="PS50878">
    <property type="entry name" value="RT_POL"/>
    <property type="match status" value="1"/>
</dbReference>
<feature type="compositionally biased region" description="Polar residues" evidence="1">
    <location>
        <begin position="646"/>
        <end position="655"/>
    </location>
</feature>
<dbReference type="SUPFAM" id="SSF56219">
    <property type="entry name" value="DNase I-like"/>
    <property type="match status" value="1"/>
</dbReference>
<dbReference type="EMBL" id="CAJNJA010051011">
    <property type="protein sequence ID" value="CAE7843326.1"/>
    <property type="molecule type" value="Genomic_DNA"/>
</dbReference>
<feature type="domain" description="Reverse transcriptase" evidence="2">
    <location>
        <begin position="276"/>
        <end position="533"/>
    </location>
</feature>
<proteinExistence type="predicted"/>
<comment type="caution">
    <text evidence="3">The sequence shown here is derived from an EMBL/GenBank/DDBJ whole genome shotgun (WGS) entry which is preliminary data.</text>
</comment>
<gene>
    <name evidence="3" type="ORF">SNEC2469_LOCUS25690</name>
</gene>
<protein>
    <recommendedName>
        <fullName evidence="2">Reverse transcriptase domain-containing protein</fullName>
    </recommendedName>
</protein>
<evidence type="ECO:0000313" key="3">
    <source>
        <dbReference type="EMBL" id="CAE7843326.1"/>
    </source>
</evidence>
<dbReference type="Proteomes" id="UP000601435">
    <property type="component" value="Unassembled WGS sequence"/>
</dbReference>
<dbReference type="AlphaFoldDB" id="A0A812ZVP1"/>
<feature type="region of interest" description="Disordered" evidence="1">
    <location>
        <begin position="459"/>
        <end position="479"/>
    </location>
</feature>
<dbReference type="InterPro" id="IPR043502">
    <property type="entry name" value="DNA/RNA_pol_sf"/>
</dbReference>
<reference evidence="3" key="1">
    <citation type="submission" date="2021-02" db="EMBL/GenBank/DDBJ databases">
        <authorList>
            <person name="Dougan E. K."/>
            <person name="Rhodes N."/>
            <person name="Thang M."/>
            <person name="Chan C."/>
        </authorList>
    </citation>
    <scope>NUCLEOTIDE SEQUENCE</scope>
</reference>
<dbReference type="SUPFAM" id="SSF56672">
    <property type="entry name" value="DNA/RNA polymerases"/>
    <property type="match status" value="1"/>
</dbReference>
<accession>A0A812ZVP1</accession>
<dbReference type="PANTHER" id="PTHR19446">
    <property type="entry name" value="REVERSE TRANSCRIPTASES"/>
    <property type="match status" value="1"/>
</dbReference>